<dbReference type="Proteomes" id="UP000887574">
    <property type="component" value="Unplaced"/>
</dbReference>
<proteinExistence type="predicted"/>
<name>A0A915DG31_9BILA</name>
<evidence type="ECO:0000313" key="2">
    <source>
        <dbReference type="Proteomes" id="UP000887574"/>
    </source>
</evidence>
<reference evidence="3" key="1">
    <citation type="submission" date="2022-11" db="UniProtKB">
        <authorList>
            <consortium name="WormBaseParasite"/>
        </authorList>
    </citation>
    <scope>IDENTIFICATION</scope>
</reference>
<dbReference type="SUPFAM" id="SSF48295">
    <property type="entry name" value="TrpR-like"/>
    <property type="match status" value="1"/>
</dbReference>
<accession>A0A915DG31</accession>
<dbReference type="InterPro" id="IPR010921">
    <property type="entry name" value="Trp_repressor/repl_initiator"/>
</dbReference>
<evidence type="ECO:0000259" key="1">
    <source>
        <dbReference type="Pfam" id="PF09607"/>
    </source>
</evidence>
<keyword evidence="2" id="KW-1185">Reference proteome</keyword>
<dbReference type="InterPro" id="IPR018586">
    <property type="entry name" value="Brinker_DNA-bd"/>
</dbReference>
<dbReference type="Pfam" id="PF09607">
    <property type="entry name" value="BrkDBD"/>
    <property type="match status" value="1"/>
</dbReference>
<sequence>MNDFDSWLYGDDEDHMGWGDQAIVEQIESDDETVALGLISVLKKSQKTKSYTVARKLEIVEYSRKANSIRSAAKKHNITMKIVRDWKLKEPQLRRTRDTVK</sequence>
<dbReference type="WBParaSite" id="jg19526">
    <property type="protein sequence ID" value="jg19526"/>
    <property type="gene ID" value="jg19526"/>
</dbReference>
<organism evidence="2 3">
    <name type="scientific">Ditylenchus dipsaci</name>
    <dbReference type="NCBI Taxonomy" id="166011"/>
    <lineage>
        <taxon>Eukaryota</taxon>
        <taxon>Metazoa</taxon>
        <taxon>Ecdysozoa</taxon>
        <taxon>Nematoda</taxon>
        <taxon>Chromadorea</taxon>
        <taxon>Rhabditida</taxon>
        <taxon>Tylenchina</taxon>
        <taxon>Tylenchomorpha</taxon>
        <taxon>Sphaerularioidea</taxon>
        <taxon>Anguinidae</taxon>
        <taxon>Anguininae</taxon>
        <taxon>Ditylenchus</taxon>
    </lineage>
</organism>
<dbReference type="AlphaFoldDB" id="A0A915DG31"/>
<dbReference type="GO" id="GO:0043565">
    <property type="term" value="F:sequence-specific DNA binding"/>
    <property type="evidence" value="ECO:0007669"/>
    <property type="project" value="InterPro"/>
</dbReference>
<evidence type="ECO:0000313" key="3">
    <source>
        <dbReference type="WBParaSite" id="jg19526"/>
    </source>
</evidence>
<feature type="domain" description="Brinker DNA-binding" evidence="1">
    <location>
        <begin position="49"/>
        <end position="95"/>
    </location>
</feature>
<protein>
    <submittedName>
        <fullName evidence="3">Brinker DNA-binding domain-containing protein</fullName>
    </submittedName>
</protein>